<proteinExistence type="predicted"/>
<name>A0ABR3AUP0_PHYBL</name>
<protein>
    <submittedName>
        <fullName evidence="1">Threonine aspartase 1-like protein</fullName>
    </submittedName>
</protein>
<sequence>MTDQPIFIAVHVGAGHLSRRNEARYRSACGRSCEEAIKVLKKGGSAIDAIAVAISVLEDDPITNAGYGSNLTFDGKVECDASLMSGKGGDFGAVGAVAGLKNPIMVAKQMVTESINGLLPCGRVPPMLLTGQGALDWAKEHGIKAVYESSLLTEESMNTYIRHMNILASEPSSPPDYGHDTVGAVCIDICGNIASGVSSGGISLKSPGRVGEAAIYGSGCWAENPTETKPGIACSTSGTGEQIMRTQFTSKCANRIARQLDMQSAMSDSMKKDFLDSPFLRMYDEKSVGIIALRAEKSTNTRIEFWYAHITESMGIGYMSGTSKKPKTFVSRKTATDTMVSSGLLIT</sequence>
<organism evidence="1 2">
    <name type="scientific">Phycomyces blakesleeanus</name>
    <dbReference type="NCBI Taxonomy" id="4837"/>
    <lineage>
        <taxon>Eukaryota</taxon>
        <taxon>Fungi</taxon>
        <taxon>Fungi incertae sedis</taxon>
        <taxon>Mucoromycota</taxon>
        <taxon>Mucoromycotina</taxon>
        <taxon>Mucoromycetes</taxon>
        <taxon>Mucorales</taxon>
        <taxon>Phycomycetaceae</taxon>
        <taxon>Phycomyces</taxon>
    </lineage>
</organism>
<dbReference type="Pfam" id="PF01112">
    <property type="entry name" value="Asparaginase_2"/>
    <property type="match status" value="1"/>
</dbReference>
<keyword evidence="2" id="KW-1185">Reference proteome</keyword>
<accession>A0ABR3AUP0</accession>
<dbReference type="InterPro" id="IPR000246">
    <property type="entry name" value="Peptidase_T2"/>
</dbReference>
<dbReference type="EMBL" id="JBCLYO010000015">
    <property type="protein sequence ID" value="KAL0082549.1"/>
    <property type="molecule type" value="Genomic_DNA"/>
</dbReference>
<dbReference type="SUPFAM" id="SSF56235">
    <property type="entry name" value="N-terminal nucleophile aminohydrolases (Ntn hydrolases)"/>
    <property type="match status" value="1"/>
</dbReference>
<dbReference type="CDD" id="cd04514">
    <property type="entry name" value="Taspase1_like"/>
    <property type="match status" value="1"/>
</dbReference>
<gene>
    <name evidence="1" type="ORF">J3Q64DRAFT_1752030</name>
</gene>
<dbReference type="Gene3D" id="3.60.20.30">
    <property type="entry name" value="(Glycosyl)asparaginase"/>
    <property type="match status" value="1"/>
</dbReference>
<reference evidence="1 2" key="1">
    <citation type="submission" date="2024-04" db="EMBL/GenBank/DDBJ databases">
        <title>Symmetric and asymmetric DNA N6-adenine methylation regulates different biological responses in Mucorales.</title>
        <authorList>
            <consortium name="Lawrence Berkeley National Laboratory"/>
            <person name="Lax C."/>
            <person name="Mondo S.J."/>
            <person name="Osorio-Concepcion M."/>
            <person name="Muszewska A."/>
            <person name="Corrochano-Luque M."/>
            <person name="Gutierrez G."/>
            <person name="Riley R."/>
            <person name="Lipzen A."/>
            <person name="Guo J."/>
            <person name="Hundley H."/>
            <person name="Amirebrahimi M."/>
            <person name="Ng V."/>
            <person name="Lorenzo-Gutierrez D."/>
            <person name="Binder U."/>
            <person name="Yang J."/>
            <person name="Song Y."/>
            <person name="Canovas D."/>
            <person name="Navarro E."/>
            <person name="Freitag M."/>
            <person name="Gabaldon T."/>
            <person name="Grigoriev I.V."/>
            <person name="Corrochano L.M."/>
            <person name="Nicolas F.E."/>
            <person name="Garre V."/>
        </authorList>
    </citation>
    <scope>NUCLEOTIDE SEQUENCE [LARGE SCALE GENOMIC DNA]</scope>
    <source>
        <strain evidence="1 2">L51</strain>
    </source>
</reference>
<dbReference type="PANTHER" id="PTHR10188">
    <property type="entry name" value="L-ASPARAGINASE"/>
    <property type="match status" value="1"/>
</dbReference>
<dbReference type="Proteomes" id="UP001448207">
    <property type="component" value="Unassembled WGS sequence"/>
</dbReference>
<dbReference type="InterPro" id="IPR037464">
    <property type="entry name" value="Taspase1"/>
</dbReference>
<evidence type="ECO:0000313" key="1">
    <source>
        <dbReference type="EMBL" id="KAL0082549.1"/>
    </source>
</evidence>
<comment type="caution">
    <text evidence="1">The sequence shown here is derived from an EMBL/GenBank/DDBJ whole genome shotgun (WGS) entry which is preliminary data.</text>
</comment>
<evidence type="ECO:0000313" key="2">
    <source>
        <dbReference type="Proteomes" id="UP001448207"/>
    </source>
</evidence>
<dbReference type="PANTHER" id="PTHR10188:SF8">
    <property type="entry name" value="THREONINE ASPARTASE 1"/>
    <property type="match status" value="1"/>
</dbReference>
<dbReference type="InterPro" id="IPR029055">
    <property type="entry name" value="Ntn_hydrolases_N"/>
</dbReference>